<comment type="subcellular location">
    <subcellularLocation>
        <location evidence="1">Endomembrane system</location>
        <topology evidence="1">Multi-pass membrane protein</topology>
    </subcellularLocation>
</comment>
<dbReference type="InterPro" id="IPR051076">
    <property type="entry name" value="Golgi_membrane_TVP38/TMEM64"/>
</dbReference>
<evidence type="ECO:0000313" key="6">
    <source>
        <dbReference type="EMBL" id="KAK7051778.1"/>
    </source>
</evidence>
<feature type="transmembrane region" description="Helical" evidence="5">
    <location>
        <begin position="96"/>
        <end position="117"/>
    </location>
</feature>
<keyword evidence="7" id="KW-1185">Reference proteome</keyword>
<feature type="transmembrane region" description="Helical" evidence="5">
    <location>
        <begin position="56"/>
        <end position="76"/>
    </location>
</feature>
<dbReference type="AlphaFoldDB" id="A0AAW0DIL4"/>
<evidence type="ECO:0000256" key="1">
    <source>
        <dbReference type="ARBA" id="ARBA00004127"/>
    </source>
</evidence>
<dbReference type="Proteomes" id="UP001362999">
    <property type="component" value="Unassembled WGS sequence"/>
</dbReference>
<feature type="transmembrane region" description="Helical" evidence="5">
    <location>
        <begin position="14"/>
        <end position="35"/>
    </location>
</feature>
<evidence type="ECO:0000256" key="4">
    <source>
        <dbReference type="ARBA" id="ARBA00023136"/>
    </source>
</evidence>
<gene>
    <name evidence="6" type="ORF">R3P38DRAFT_3305817</name>
</gene>
<protein>
    <submittedName>
        <fullName evidence="6">Uncharacterized protein</fullName>
    </submittedName>
</protein>
<dbReference type="GO" id="GO:0012505">
    <property type="term" value="C:endomembrane system"/>
    <property type="evidence" value="ECO:0007669"/>
    <property type="project" value="UniProtKB-SubCell"/>
</dbReference>
<dbReference type="PANTHER" id="PTHR47549:SF2">
    <property type="entry name" value="GOLGI APPARATUS MEMBRANE PROTEIN TVP38"/>
    <property type="match status" value="1"/>
</dbReference>
<evidence type="ECO:0000256" key="3">
    <source>
        <dbReference type="ARBA" id="ARBA00022989"/>
    </source>
</evidence>
<name>A0AAW0DIL4_9AGAR</name>
<accession>A0AAW0DIL4</accession>
<evidence type="ECO:0000313" key="7">
    <source>
        <dbReference type="Proteomes" id="UP001362999"/>
    </source>
</evidence>
<organism evidence="6 7">
    <name type="scientific">Favolaschia claudopus</name>
    <dbReference type="NCBI Taxonomy" id="2862362"/>
    <lineage>
        <taxon>Eukaryota</taxon>
        <taxon>Fungi</taxon>
        <taxon>Dikarya</taxon>
        <taxon>Basidiomycota</taxon>
        <taxon>Agaricomycotina</taxon>
        <taxon>Agaricomycetes</taxon>
        <taxon>Agaricomycetidae</taxon>
        <taxon>Agaricales</taxon>
        <taxon>Marasmiineae</taxon>
        <taxon>Mycenaceae</taxon>
        <taxon>Favolaschia</taxon>
    </lineage>
</organism>
<evidence type="ECO:0000256" key="2">
    <source>
        <dbReference type="ARBA" id="ARBA00022692"/>
    </source>
</evidence>
<comment type="caution">
    <text evidence="6">The sequence shown here is derived from an EMBL/GenBank/DDBJ whole genome shotgun (WGS) entry which is preliminary data.</text>
</comment>
<dbReference type="PANTHER" id="PTHR47549">
    <property type="entry name" value="GOLGI APPARATUS MEMBRANE PROTEIN TVP38-RELATED"/>
    <property type="match status" value="1"/>
</dbReference>
<proteinExistence type="predicted"/>
<evidence type="ECO:0000256" key="5">
    <source>
        <dbReference type="SAM" id="Phobius"/>
    </source>
</evidence>
<keyword evidence="3 5" id="KW-1133">Transmembrane helix</keyword>
<keyword evidence="2 5" id="KW-0812">Transmembrane</keyword>
<dbReference type="EMBL" id="JAWWNJ010000007">
    <property type="protein sequence ID" value="KAK7051778.1"/>
    <property type="molecule type" value="Genomic_DNA"/>
</dbReference>
<keyword evidence="4 5" id="KW-0472">Membrane</keyword>
<sequence length="145" mass="16106">MVLVSFPPLLGHEILTVLQCGVTTLAGEIACFFAFKYACTFRGKTFETNLNIEYGALAHVVRQGGLLIVLVMRYSVSPRTVLSTAMFSTVGVSPHIFLAAAFLSVPKSFVPVLYWIYRKMEQAKEAYIYSRRNATQAKAAKECIE</sequence>
<reference evidence="6 7" key="1">
    <citation type="journal article" date="2024" name="J Genomics">
        <title>Draft genome sequencing and assembly of Favolaschia claudopus CIRM-BRFM 2984 isolated from oak limbs.</title>
        <authorList>
            <person name="Navarro D."/>
            <person name="Drula E."/>
            <person name="Chaduli D."/>
            <person name="Cazenave R."/>
            <person name="Ahrendt S."/>
            <person name="Wang J."/>
            <person name="Lipzen A."/>
            <person name="Daum C."/>
            <person name="Barry K."/>
            <person name="Grigoriev I.V."/>
            <person name="Favel A."/>
            <person name="Rosso M.N."/>
            <person name="Martin F."/>
        </authorList>
    </citation>
    <scope>NUCLEOTIDE SEQUENCE [LARGE SCALE GENOMIC DNA]</scope>
    <source>
        <strain evidence="6 7">CIRM-BRFM 2984</strain>
    </source>
</reference>